<gene>
    <name evidence="1" type="ORF">R4P48_00050</name>
</gene>
<dbReference type="RefSeq" id="WP_317677355.1">
    <property type="nucleotide sequence ID" value="NZ_JAWLOF010000001.1"/>
</dbReference>
<accession>A0ABU4DW27</accession>
<dbReference type="Proteomes" id="UP001187066">
    <property type="component" value="Unassembled WGS sequence"/>
</dbReference>
<dbReference type="EMBL" id="JAWLOF010000001">
    <property type="protein sequence ID" value="MDV7021074.1"/>
    <property type="molecule type" value="Genomic_DNA"/>
</dbReference>
<protein>
    <recommendedName>
        <fullName evidence="3">HNH endonuclease</fullName>
    </recommendedName>
</protein>
<evidence type="ECO:0000313" key="2">
    <source>
        <dbReference type="Proteomes" id="UP001187066"/>
    </source>
</evidence>
<keyword evidence="2" id="KW-1185">Reference proteome</keyword>
<evidence type="ECO:0000313" key="1">
    <source>
        <dbReference type="EMBL" id="MDV7021074.1"/>
    </source>
</evidence>
<reference evidence="1 2" key="1">
    <citation type="submission" date="2023-10" db="EMBL/GenBank/DDBJ databases">
        <authorList>
            <person name="Dale J."/>
        </authorList>
    </citation>
    <scope>NUCLEOTIDE SEQUENCE [LARGE SCALE GENOMIC DNA]</scope>
    <source>
        <strain evidence="1 2">2023EL-00970</strain>
    </source>
</reference>
<proteinExistence type="predicted"/>
<comment type="caution">
    <text evidence="1">The sequence shown here is derived from an EMBL/GenBank/DDBJ whole genome shotgun (WGS) entry which is preliminary data.</text>
</comment>
<name>A0ABU4DW27_9ENTR</name>
<dbReference type="Gene3D" id="1.10.30.50">
    <property type="match status" value="1"/>
</dbReference>
<sequence>MILINKNFSIDIKKSFSAIVKQVDSDVTQSKKQASTIEERDFLSMLNKKTIRKLVFSKPKRLKNIIIKIYDKYPLVSEYYSPDYFFKDLNLPNELIQNITLSLSIKNNKITVYGNLINALQEVTEFTMSKPSLILSDIINTSHTPDSMKDLRDKFRELLRIKETGVIGNKFNAIFPLWVTLIAEKFNYSLIDKQKAYELVKFLDINICPYCNSEEIEVIISSNGKDYRPAFDHYIPKFKYPLLSFSLYNLIPSCTKCNSTYKQSLDPMMNTFSNPFSEGVSDIKLFKFNYDLNYIYGDGYIHSEDISIHLDKQNNNIDANMQKLSIENRYNSSNCKRVARQIAKSAADLRAYENFFNIEPVLFGSFSYENGVEPLKQQHKKFKQDAIYAFANKYVPLI</sequence>
<evidence type="ECO:0008006" key="3">
    <source>
        <dbReference type="Google" id="ProtNLM"/>
    </source>
</evidence>
<organism evidence="1 2">
    <name type="scientific">Atlantibacter subterraneus</name>
    <dbReference type="NCBI Taxonomy" id="255519"/>
    <lineage>
        <taxon>Bacteria</taxon>
        <taxon>Pseudomonadati</taxon>
        <taxon>Pseudomonadota</taxon>
        <taxon>Gammaproteobacteria</taxon>
        <taxon>Enterobacterales</taxon>
        <taxon>Enterobacteriaceae</taxon>
        <taxon>Atlantibacter</taxon>
    </lineage>
</organism>